<evidence type="ECO:0000256" key="1">
    <source>
        <dbReference type="SAM" id="MobiDB-lite"/>
    </source>
</evidence>
<dbReference type="VEuPathDB" id="FungiDB:RhiirFUN_022484"/>
<name>A0A2I1GAQ1_9GLOM</name>
<proteinExistence type="predicted"/>
<dbReference type="AlphaFoldDB" id="A0A2I1GAQ1"/>
<dbReference type="VEuPathDB" id="FungiDB:RhiirA1_439095"/>
<organism evidence="2 3">
    <name type="scientific">Rhizophagus irregularis</name>
    <dbReference type="NCBI Taxonomy" id="588596"/>
    <lineage>
        <taxon>Eukaryota</taxon>
        <taxon>Fungi</taxon>
        <taxon>Fungi incertae sedis</taxon>
        <taxon>Mucoromycota</taxon>
        <taxon>Glomeromycotina</taxon>
        <taxon>Glomeromycetes</taxon>
        <taxon>Glomerales</taxon>
        <taxon>Glomeraceae</taxon>
        <taxon>Rhizophagus</taxon>
    </lineage>
</organism>
<feature type="region of interest" description="Disordered" evidence="1">
    <location>
        <begin position="44"/>
        <end position="68"/>
    </location>
</feature>
<evidence type="ECO:0000313" key="2">
    <source>
        <dbReference type="EMBL" id="PKY43712.1"/>
    </source>
</evidence>
<feature type="compositionally biased region" description="Polar residues" evidence="1">
    <location>
        <begin position="51"/>
        <end position="68"/>
    </location>
</feature>
<protein>
    <submittedName>
        <fullName evidence="2">Uncharacterized protein</fullName>
    </submittedName>
</protein>
<dbReference type="EMBL" id="LLXI01000272">
    <property type="protein sequence ID" value="PKY43712.1"/>
    <property type="molecule type" value="Genomic_DNA"/>
</dbReference>
<dbReference type="VEuPathDB" id="FungiDB:FUN_017149"/>
<keyword evidence="3" id="KW-1185">Reference proteome</keyword>
<evidence type="ECO:0000313" key="3">
    <source>
        <dbReference type="Proteomes" id="UP000234323"/>
    </source>
</evidence>
<reference evidence="2 3" key="1">
    <citation type="submission" date="2015-10" db="EMBL/GenBank/DDBJ databases">
        <title>Genome analyses suggest a sexual origin of heterokaryosis in a supposedly ancient asexual fungus.</title>
        <authorList>
            <person name="Ropars J."/>
            <person name="Sedzielewska K."/>
            <person name="Noel J."/>
            <person name="Charron P."/>
            <person name="Farinelli L."/>
            <person name="Marton T."/>
            <person name="Kruger M."/>
            <person name="Pelin A."/>
            <person name="Brachmann A."/>
            <person name="Corradi N."/>
        </authorList>
    </citation>
    <scope>NUCLEOTIDE SEQUENCE [LARGE SCALE GENOMIC DNA]</scope>
    <source>
        <strain evidence="2 3">A4</strain>
    </source>
</reference>
<dbReference type="Proteomes" id="UP000234323">
    <property type="component" value="Unassembled WGS sequence"/>
</dbReference>
<comment type="caution">
    <text evidence="2">The sequence shown here is derived from an EMBL/GenBank/DDBJ whole genome shotgun (WGS) entry which is preliminary data.</text>
</comment>
<accession>A0A2I1GAQ1</accession>
<gene>
    <name evidence="2" type="ORF">RhiirA4_442717</name>
</gene>
<sequence length="191" mass="22391">MEHLSFTYIASQWTDTDSIISSYREICKQLAICQEKLHEEREKKGQKKLSKCSQKTAQQSLQSQHEENNNVLNFSNKLKLQKEVSALHAEEKHLIRIKNALWRSMGPSFCARKENKLVSSKSLECSSPYQRKDGQQKKVPRYNRSLQNRRIQRKIRHASTINSYTLNYFSQLPRQNTNDPFATHIFNGTNF</sequence>